<dbReference type="AlphaFoldDB" id="A0AA88AXN7"/>
<evidence type="ECO:0000313" key="1">
    <source>
        <dbReference type="EMBL" id="GMN51021.1"/>
    </source>
</evidence>
<name>A0AA88AXN7_FICCA</name>
<gene>
    <name evidence="1" type="ORF">TIFTF001_020183</name>
</gene>
<dbReference type="Proteomes" id="UP001187192">
    <property type="component" value="Unassembled WGS sequence"/>
</dbReference>
<dbReference type="EMBL" id="BTGU01000036">
    <property type="protein sequence ID" value="GMN51021.1"/>
    <property type="molecule type" value="Genomic_DNA"/>
</dbReference>
<keyword evidence="2" id="KW-1185">Reference proteome</keyword>
<accession>A0AA88AXN7</accession>
<reference evidence="1" key="1">
    <citation type="submission" date="2023-07" db="EMBL/GenBank/DDBJ databases">
        <title>draft genome sequence of fig (Ficus carica).</title>
        <authorList>
            <person name="Takahashi T."/>
            <person name="Nishimura K."/>
        </authorList>
    </citation>
    <scope>NUCLEOTIDE SEQUENCE</scope>
</reference>
<organism evidence="1 2">
    <name type="scientific">Ficus carica</name>
    <name type="common">Common fig</name>
    <dbReference type="NCBI Taxonomy" id="3494"/>
    <lineage>
        <taxon>Eukaryota</taxon>
        <taxon>Viridiplantae</taxon>
        <taxon>Streptophyta</taxon>
        <taxon>Embryophyta</taxon>
        <taxon>Tracheophyta</taxon>
        <taxon>Spermatophyta</taxon>
        <taxon>Magnoliopsida</taxon>
        <taxon>eudicotyledons</taxon>
        <taxon>Gunneridae</taxon>
        <taxon>Pentapetalae</taxon>
        <taxon>rosids</taxon>
        <taxon>fabids</taxon>
        <taxon>Rosales</taxon>
        <taxon>Moraceae</taxon>
        <taxon>Ficeae</taxon>
        <taxon>Ficus</taxon>
    </lineage>
</organism>
<proteinExistence type="predicted"/>
<sequence length="85" mass="9459">MWNNNSATCHNSEEINQLNWRKEIAAPTIGSPTSRRILNRRKLVGLYLRNSQLGSSDSISLPKSPNRRSLLPATAAAKVLYKGKP</sequence>
<evidence type="ECO:0000313" key="2">
    <source>
        <dbReference type="Proteomes" id="UP001187192"/>
    </source>
</evidence>
<comment type="caution">
    <text evidence="1">The sequence shown here is derived from an EMBL/GenBank/DDBJ whole genome shotgun (WGS) entry which is preliminary data.</text>
</comment>
<protein>
    <submittedName>
        <fullName evidence="1">Uncharacterized protein</fullName>
    </submittedName>
</protein>